<dbReference type="InterPro" id="IPR038187">
    <property type="entry name" value="NAC_A/B_dom_sf"/>
</dbReference>
<reference evidence="3" key="2">
    <citation type="submission" date="2025-09" db="UniProtKB">
        <authorList>
            <consortium name="Ensembl"/>
        </authorList>
    </citation>
    <scope>IDENTIFICATION</scope>
</reference>
<feature type="region of interest" description="Disordered" evidence="1">
    <location>
        <begin position="300"/>
        <end position="366"/>
    </location>
</feature>
<feature type="compositionally biased region" description="Low complexity" evidence="1">
    <location>
        <begin position="689"/>
        <end position="698"/>
    </location>
</feature>
<dbReference type="FunFam" id="1.10.8.10:FF:000006">
    <property type="entry name" value="Putative nascent polypeptide-associated complex subunit alpha"/>
    <property type="match status" value="1"/>
</dbReference>
<feature type="compositionally biased region" description="Acidic residues" evidence="1">
    <location>
        <begin position="741"/>
        <end position="755"/>
    </location>
</feature>
<dbReference type="CDD" id="cd22054">
    <property type="entry name" value="NAC_NACA"/>
    <property type="match status" value="1"/>
</dbReference>
<feature type="compositionally biased region" description="Polar residues" evidence="1">
    <location>
        <begin position="341"/>
        <end position="366"/>
    </location>
</feature>
<feature type="compositionally biased region" description="Low complexity" evidence="1">
    <location>
        <begin position="105"/>
        <end position="117"/>
    </location>
</feature>
<keyword evidence="4" id="KW-1185">Reference proteome</keyword>
<dbReference type="Ensembl" id="ENSCPBT00000025122.1">
    <property type="protein sequence ID" value="ENSCPBP00000021346.1"/>
    <property type="gene ID" value="ENSCPBG00000015341.1"/>
</dbReference>
<evidence type="ECO:0000259" key="2">
    <source>
        <dbReference type="PROSITE" id="PS51151"/>
    </source>
</evidence>
<dbReference type="Gene3D" id="2.20.70.30">
    <property type="entry name" value="Nascent polypeptide-associated complex domain"/>
    <property type="match status" value="1"/>
</dbReference>
<feature type="compositionally biased region" description="Polar residues" evidence="1">
    <location>
        <begin position="759"/>
        <end position="776"/>
    </location>
</feature>
<dbReference type="Proteomes" id="UP000694380">
    <property type="component" value="Unplaced"/>
</dbReference>
<dbReference type="Pfam" id="PF01849">
    <property type="entry name" value="NAC"/>
    <property type="match status" value="1"/>
</dbReference>
<name>A0A8C3HPA7_CHRPI</name>
<feature type="region of interest" description="Disordered" evidence="1">
    <location>
        <begin position="102"/>
        <end position="125"/>
    </location>
</feature>
<dbReference type="InterPro" id="IPR041907">
    <property type="entry name" value="NACAD_UBA"/>
</dbReference>
<feature type="compositionally biased region" description="Polar residues" evidence="1">
    <location>
        <begin position="522"/>
        <end position="533"/>
    </location>
</feature>
<dbReference type="PROSITE" id="PS51151">
    <property type="entry name" value="NAC_AB"/>
    <property type="match status" value="1"/>
</dbReference>
<dbReference type="PANTHER" id="PTHR21713">
    <property type="entry name" value="NASCENT POLYPEPTIDE ASSOCIATED COMPLEX ALPHA SUBUNIT-RELATED"/>
    <property type="match status" value="1"/>
</dbReference>
<feature type="compositionally biased region" description="Acidic residues" evidence="1">
    <location>
        <begin position="401"/>
        <end position="410"/>
    </location>
</feature>
<dbReference type="InterPro" id="IPR016641">
    <property type="entry name" value="EGD2/NACA0like"/>
</dbReference>
<dbReference type="GO" id="GO:0005854">
    <property type="term" value="C:nascent polypeptide-associated complex"/>
    <property type="evidence" value="ECO:0007669"/>
    <property type="project" value="InterPro"/>
</dbReference>
<evidence type="ECO:0000313" key="3">
    <source>
        <dbReference type="Ensembl" id="ENSCPBP00000021346.1"/>
    </source>
</evidence>
<feature type="region of interest" description="Disordered" evidence="1">
    <location>
        <begin position="182"/>
        <end position="220"/>
    </location>
</feature>
<feature type="compositionally biased region" description="Pro residues" evidence="1">
    <location>
        <begin position="540"/>
        <end position="552"/>
    </location>
</feature>
<dbReference type="InterPro" id="IPR044034">
    <property type="entry name" value="NAC-like_UBA"/>
</dbReference>
<feature type="compositionally biased region" description="Basic and acidic residues" evidence="1">
    <location>
        <begin position="50"/>
        <end position="61"/>
    </location>
</feature>
<feature type="compositionally biased region" description="Polar residues" evidence="1">
    <location>
        <begin position="26"/>
        <end position="48"/>
    </location>
</feature>
<accession>A0A8C3HPA7</accession>
<dbReference type="Pfam" id="PF19026">
    <property type="entry name" value="UBA_HYPK"/>
    <property type="match status" value="1"/>
</dbReference>
<dbReference type="AlphaFoldDB" id="A0A8C3HPA7"/>
<sequence length="930" mass="99291">MTTVDSTWEEPDQATSSRESSPEPPDTTQSFMHTDSSFMASEESTGESTRLVEPESSRAGRELGTPEQAESQLTEQQEGDVPTELKEAVLPLEYLHMGISSRGTPSLLVPSPSGVSSAEHSLAPEPPEHSLALCLHYSSLREAPHSTRSAHTRLRADMPVPNHQQLLFTASEEEIYIGEPAVRDQPPAEPGDGCPSTSQEAEGPAEYSGPTKTGPDSLESKAVIAESLSVSLGLLEPSGALVENPADPPAASRERQQITAMLQGSFGNLQTSQLKVGPLCPVSSQMVTEAQSVLASLKERVLESSSEEATPDSLGASEAQDWVVEVQPEPETPTHELAAGSATQQPSEDQGARQSSEAECASEQAQLESICETLLAAEVTPSPVLLTSSMGSSESVTPVLEEQDLSAEEDSGLHSEGPLEEEAIQASSGTPAKDQDQRSLSLEEPAELGISPREEEPWESPGEAGVDGAMPEASQAGHLQSPQHPADGGNQQSQIPLDDTESSRENETLPTTEATGPLILHSSPSPEPSTASLPSDSQPPKSPPPEPCPIPAAAPLQPGRPASPEATVEDAPSPPPCSELIEVPPALSFLPPCSEDPIQGQKDTSGLPASDTLSVAEDAHAEDQPSLLLDSRKYLEALESSVSPVPCRDPFLSTQDSRGRPQLPGNKDARGRGSASAEERRAHRGSIQSESSSSSESELPYRCPEIESLREAAGMALLEDKPLVGQRSCEVNHKGSCNDSESNDESIPELEEPDISEPRTAQTQAQLTHSLSTGEETISKAKQSRSEKKARKAMSKLGLRQIHGVTRITIRKSKNILFVITKPDVFKSPASDIYIVFGEAKIEDLSQQVHKAAAEKFKVPMEHSPLITETAPALTIKEESEEEEEVDETGLEVRDIELVMAQANVSRPKAVRALRHNNNDIVNAIMELTM</sequence>
<feature type="compositionally biased region" description="Basic and acidic residues" evidence="1">
    <location>
        <begin position="667"/>
        <end position="681"/>
    </location>
</feature>
<evidence type="ECO:0000313" key="4">
    <source>
        <dbReference type="Proteomes" id="UP000694380"/>
    </source>
</evidence>
<dbReference type="GeneTree" id="ENSGT00940000161501"/>
<organism evidence="3 4">
    <name type="scientific">Chrysemys picta bellii</name>
    <name type="common">Western painted turtle</name>
    <name type="synonym">Emys bellii</name>
    <dbReference type="NCBI Taxonomy" id="8478"/>
    <lineage>
        <taxon>Eukaryota</taxon>
        <taxon>Metazoa</taxon>
        <taxon>Chordata</taxon>
        <taxon>Craniata</taxon>
        <taxon>Vertebrata</taxon>
        <taxon>Euteleostomi</taxon>
        <taxon>Archelosauria</taxon>
        <taxon>Testudinata</taxon>
        <taxon>Testudines</taxon>
        <taxon>Cryptodira</taxon>
        <taxon>Durocryptodira</taxon>
        <taxon>Testudinoidea</taxon>
        <taxon>Emydidae</taxon>
        <taxon>Chrysemys</taxon>
    </lineage>
</organism>
<dbReference type="InterPro" id="IPR002715">
    <property type="entry name" value="Nas_poly-pep-assoc_cplx_dom"/>
</dbReference>
<feature type="region of interest" description="Disordered" evidence="1">
    <location>
        <begin position="1"/>
        <end position="82"/>
    </location>
</feature>
<feature type="region of interest" description="Disordered" evidence="1">
    <location>
        <begin position="639"/>
        <end position="703"/>
    </location>
</feature>
<reference evidence="3" key="1">
    <citation type="submission" date="2025-08" db="UniProtKB">
        <authorList>
            <consortium name="Ensembl"/>
        </authorList>
    </citation>
    <scope>IDENTIFICATION</scope>
</reference>
<feature type="compositionally biased region" description="Polar residues" evidence="1">
    <location>
        <begin position="477"/>
        <end position="495"/>
    </location>
</feature>
<dbReference type="Gene3D" id="1.10.8.10">
    <property type="entry name" value="DNA helicase RuvA subunit, C-terminal domain"/>
    <property type="match status" value="1"/>
</dbReference>
<dbReference type="CDD" id="cd14416">
    <property type="entry name" value="UBA_NACAD"/>
    <property type="match status" value="1"/>
</dbReference>
<feature type="domain" description="NAC-A/B" evidence="2">
    <location>
        <begin position="784"/>
        <end position="849"/>
    </location>
</feature>
<feature type="region of interest" description="Disordered" evidence="1">
    <location>
        <begin position="385"/>
        <end position="626"/>
    </location>
</feature>
<proteinExistence type="predicted"/>
<evidence type="ECO:0000256" key="1">
    <source>
        <dbReference type="SAM" id="MobiDB-lite"/>
    </source>
</evidence>
<dbReference type="FunFam" id="2.20.70.30:FF:000002">
    <property type="entry name" value="Nascent polypeptide-associated complex (NAC), alpha subunit"/>
    <property type="match status" value="1"/>
</dbReference>
<feature type="compositionally biased region" description="Polar residues" evidence="1">
    <location>
        <begin position="385"/>
        <end position="396"/>
    </location>
</feature>
<protein>
    <recommendedName>
        <fullName evidence="2">NAC-A/B domain-containing protein</fullName>
    </recommendedName>
</protein>
<dbReference type="SMART" id="SM01407">
    <property type="entry name" value="NAC"/>
    <property type="match status" value="1"/>
</dbReference>
<feature type="region of interest" description="Disordered" evidence="1">
    <location>
        <begin position="729"/>
        <end position="792"/>
    </location>
</feature>